<dbReference type="SUPFAM" id="SSF56214">
    <property type="entry name" value="4'-phosphopantetheinyl transferase"/>
    <property type="match status" value="2"/>
</dbReference>
<evidence type="ECO:0000256" key="5">
    <source>
        <dbReference type="ARBA" id="ARBA00022842"/>
    </source>
</evidence>
<comment type="cofactor">
    <cofactor evidence="1">
        <name>Mg(2+)</name>
        <dbReference type="ChEBI" id="CHEBI:18420"/>
    </cofactor>
</comment>
<feature type="domain" description="4'-phosphopantetheinyl transferase N-terminal" evidence="8">
    <location>
        <begin position="14"/>
        <end position="99"/>
    </location>
</feature>
<evidence type="ECO:0000259" key="7">
    <source>
        <dbReference type="Pfam" id="PF01648"/>
    </source>
</evidence>
<dbReference type="PANTHER" id="PTHR12215:SF10">
    <property type="entry name" value="L-AMINOADIPATE-SEMIALDEHYDE DEHYDROGENASE-PHOSPHOPANTETHEINYL TRANSFERASE"/>
    <property type="match status" value="1"/>
</dbReference>
<evidence type="ECO:0000259" key="8">
    <source>
        <dbReference type="Pfam" id="PF22624"/>
    </source>
</evidence>
<dbReference type="Gene3D" id="3.90.470.20">
    <property type="entry name" value="4'-phosphopantetheinyl transferase domain"/>
    <property type="match status" value="2"/>
</dbReference>
<dbReference type="InterPro" id="IPR037143">
    <property type="entry name" value="4-PPantetheinyl_Trfase_dom_sf"/>
</dbReference>
<dbReference type="InterPro" id="IPR055066">
    <property type="entry name" value="AASDHPPT_N"/>
</dbReference>
<gene>
    <name evidence="9" type="ORF">IC621_04505</name>
</gene>
<dbReference type="Proteomes" id="UP000626844">
    <property type="component" value="Unassembled WGS sequence"/>
</dbReference>
<dbReference type="EMBL" id="JACXAI010000004">
    <property type="protein sequence ID" value="MBD1379482.1"/>
    <property type="molecule type" value="Genomic_DNA"/>
</dbReference>
<dbReference type="PANTHER" id="PTHR12215">
    <property type="entry name" value="PHOSPHOPANTETHEINE TRANSFERASE"/>
    <property type="match status" value="1"/>
</dbReference>
<keyword evidence="5" id="KW-0460">Magnesium</keyword>
<evidence type="ECO:0000256" key="1">
    <source>
        <dbReference type="ARBA" id="ARBA00001946"/>
    </source>
</evidence>
<evidence type="ECO:0000313" key="9">
    <source>
        <dbReference type="EMBL" id="MBD1379482.1"/>
    </source>
</evidence>
<reference evidence="9" key="1">
    <citation type="submission" date="2020-09" db="EMBL/GenBank/DDBJ databases">
        <title>A novel bacterium of genus Bacillus, isolated from South China Sea.</title>
        <authorList>
            <person name="Huang H."/>
            <person name="Mo K."/>
            <person name="Hu Y."/>
        </authorList>
    </citation>
    <scope>NUCLEOTIDE SEQUENCE</scope>
    <source>
        <strain evidence="9">IB182487</strain>
    </source>
</reference>
<evidence type="ECO:0000256" key="6">
    <source>
        <dbReference type="ARBA" id="ARBA00023194"/>
    </source>
</evidence>
<dbReference type="GO" id="GO:0008897">
    <property type="term" value="F:holo-[acyl-carrier-protein] synthase activity"/>
    <property type="evidence" value="ECO:0007669"/>
    <property type="project" value="InterPro"/>
</dbReference>
<dbReference type="NCBIfam" id="TIGR00556">
    <property type="entry name" value="pantethn_trn"/>
    <property type="match status" value="1"/>
</dbReference>
<dbReference type="InterPro" id="IPR050559">
    <property type="entry name" value="P-Pant_transferase_sf"/>
</dbReference>
<dbReference type="AlphaFoldDB" id="A0A926NK00"/>
<dbReference type="Pfam" id="PF22624">
    <property type="entry name" value="AASDHPPT_N"/>
    <property type="match status" value="1"/>
</dbReference>
<organism evidence="9 10">
    <name type="scientific">Metabacillus arenae</name>
    <dbReference type="NCBI Taxonomy" id="2771434"/>
    <lineage>
        <taxon>Bacteria</taxon>
        <taxon>Bacillati</taxon>
        <taxon>Bacillota</taxon>
        <taxon>Bacilli</taxon>
        <taxon>Bacillales</taxon>
        <taxon>Bacillaceae</taxon>
        <taxon>Metabacillus</taxon>
    </lineage>
</organism>
<evidence type="ECO:0000256" key="2">
    <source>
        <dbReference type="ARBA" id="ARBA00010990"/>
    </source>
</evidence>
<dbReference type="GO" id="GO:0019878">
    <property type="term" value="P:lysine biosynthetic process via aminoadipic acid"/>
    <property type="evidence" value="ECO:0007669"/>
    <property type="project" value="TreeGrafter"/>
</dbReference>
<dbReference type="GO" id="GO:0017000">
    <property type="term" value="P:antibiotic biosynthetic process"/>
    <property type="evidence" value="ECO:0007669"/>
    <property type="project" value="UniProtKB-KW"/>
</dbReference>
<dbReference type="RefSeq" id="WP_191156177.1">
    <property type="nucleotide sequence ID" value="NZ_JACXAI010000004.1"/>
</dbReference>
<accession>A0A926NK00</accession>
<name>A0A926NK00_9BACI</name>
<keyword evidence="10" id="KW-1185">Reference proteome</keyword>
<evidence type="ECO:0000256" key="3">
    <source>
        <dbReference type="ARBA" id="ARBA00022679"/>
    </source>
</evidence>
<feature type="domain" description="4'-phosphopantetheinyl transferase" evidence="7">
    <location>
        <begin position="107"/>
        <end position="205"/>
    </location>
</feature>
<dbReference type="Pfam" id="PF01648">
    <property type="entry name" value="ACPS"/>
    <property type="match status" value="1"/>
</dbReference>
<protein>
    <submittedName>
        <fullName evidence="9">4'-phosphopantetheinyl transferase superfamily protein</fullName>
    </submittedName>
</protein>
<dbReference type="GO" id="GO:0005829">
    <property type="term" value="C:cytosol"/>
    <property type="evidence" value="ECO:0007669"/>
    <property type="project" value="TreeGrafter"/>
</dbReference>
<comment type="caution">
    <text evidence="9">The sequence shown here is derived from an EMBL/GenBank/DDBJ whole genome shotgun (WGS) entry which is preliminary data.</text>
</comment>
<sequence length="237" mass="27917">MKIYAVNIDKDLVNHQFNDLLLWLDNDKRHRIQSFFHYKDAQRTLIGDILTRYMLIHYLKFSPDKISFETNKFGKPFIMTSDRLSVYFNLSHSGSWVVCVLGEVENGIDIQKIEDIDMNVAQRFFSHEEYAALLELSEKERIDYFYHLWTLKESYIKAIGEGLSIPLNSFLIQSTDANQYVSSTSNNKVYLQSYYIDSNHKMAVCSFENDFTEKIVKITNENLYYLYTELSNHTTSK</sequence>
<dbReference type="InterPro" id="IPR008278">
    <property type="entry name" value="4-PPantetheinyl_Trfase_dom"/>
</dbReference>
<keyword evidence="6" id="KW-0045">Antibiotic biosynthesis</keyword>
<dbReference type="InterPro" id="IPR004568">
    <property type="entry name" value="Ppantetheine-prot_Trfase_dom"/>
</dbReference>
<dbReference type="GO" id="GO:0006633">
    <property type="term" value="P:fatty acid biosynthetic process"/>
    <property type="evidence" value="ECO:0007669"/>
    <property type="project" value="InterPro"/>
</dbReference>
<keyword evidence="4" id="KW-0479">Metal-binding</keyword>
<evidence type="ECO:0000256" key="4">
    <source>
        <dbReference type="ARBA" id="ARBA00022723"/>
    </source>
</evidence>
<keyword evidence="3 9" id="KW-0808">Transferase</keyword>
<comment type="similarity">
    <text evidence="2">Belongs to the P-Pant transferase superfamily. Gsp/Sfp/HetI/AcpT family.</text>
</comment>
<evidence type="ECO:0000313" key="10">
    <source>
        <dbReference type="Proteomes" id="UP000626844"/>
    </source>
</evidence>
<dbReference type="GO" id="GO:0000287">
    <property type="term" value="F:magnesium ion binding"/>
    <property type="evidence" value="ECO:0007669"/>
    <property type="project" value="InterPro"/>
</dbReference>
<proteinExistence type="inferred from homology"/>